<dbReference type="InterPro" id="IPR051059">
    <property type="entry name" value="VerF-like"/>
</dbReference>
<keyword evidence="8" id="KW-0560">Oxidoreductase</keyword>
<comment type="subcellular location">
    <subcellularLocation>
        <location evidence="1">Nucleus</location>
    </subcellularLocation>
</comment>
<keyword evidence="6 10" id="KW-0863">Zinc-finger</keyword>
<evidence type="ECO:0000256" key="9">
    <source>
        <dbReference type="ARBA" id="ARBA00023242"/>
    </source>
</evidence>
<keyword evidence="7" id="KW-0862">Zinc</keyword>
<keyword evidence="5" id="KW-0677">Repeat</keyword>
<keyword evidence="2" id="KW-0285">Flavoprotein</keyword>
<feature type="region of interest" description="Disordered" evidence="11">
    <location>
        <begin position="290"/>
        <end position="314"/>
    </location>
</feature>
<dbReference type="GO" id="GO:0006351">
    <property type="term" value="P:DNA-templated transcription"/>
    <property type="evidence" value="ECO:0007669"/>
    <property type="project" value="InterPro"/>
</dbReference>
<dbReference type="Pfam" id="PF03060">
    <property type="entry name" value="NMO"/>
    <property type="match status" value="1"/>
</dbReference>
<evidence type="ECO:0000256" key="7">
    <source>
        <dbReference type="ARBA" id="ARBA00022833"/>
    </source>
</evidence>
<dbReference type="PROSITE" id="PS00028">
    <property type="entry name" value="ZINC_FINGER_C2H2_1"/>
    <property type="match status" value="2"/>
</dbReference>
<dbReference type="InterPro" id="IPR013087">
    <property type="entry name" value="Znf_C2H2_type"/>
</dbReference>
<accession>A0A4E9DI53</accession>
<keyword evidence="9" id="KW-0539">Nucleus</keyword>
<evidence type="ECO:0000256" key="5">
    <source>
        <dbReference type="ARBA" id="ARBA00022737"/>
    </source>
</evidence>
<dbReference type="InterPro" id="IPR004136">
    <property type="entry name" value="NMO"/>
</dbReference>
<feature type="region of interest" description="Disordered" evidence="11">
    <location>
        <begin position="1"/>
        <end position="37"/>
    </location>
</feature>
<gene>
    <name evidence="13" type="ORF">FUG_LOCUS714</name>
</gene>
<dbReference type="AlphaFoldDB" id="A0A4E9DI53"/>
<proteinExistence type="predicted"/>
<evidence type="ECO:0000256" key="6">
    <source>
        <dbReference type="ARBA" id="ARBA00022771"/>
    </source>
</evidence>
<feature type="domain" description="C2H2-type" evidence="12">
    <location>
        <begin position="37"/>
        <end position="64"/>
    </location>
</feature>
<evidence type="ECO:0000256" key="3">
    <source>
        <dbReference type="ARBA" id="ARBA00022643"/>
    </source>
</evidence>
<dbReference type="GO" id="GO:0018580">
    <property type="term" value="F:nitronate monooxygenase activity"/>
    <property type="evidence" value="ECO:0007669"/>
    <property type="project" value="InterPro"/>
</dbReference>
<feature type="region of interest" description="Disordered" evidence="11">
    <location>
        <begin position="221"/>
        <end position="240"/>
    </location>
</feature>
<name>A0A4E9DI53_GIBZA</name>
<dbReference type="Gene3D" id="3.20.20.70">
    <property type="entry name" value="Aldolase class I"/>
    <property type="match status" value="1"/>
</dbReference>
<evidence type="ECO:0000259" key="12">
    <source>
        <dbReference type="PROSITE" id="PS50157"/>
    </source>
</evidence>
<dbReference type="SUPFAM" id="SSF51412">
    <property type="entry name" value="Inosine monophosphate dehydrogenase (IMPDH)"/>
    <property type="match status" value="1"/>
</dbReference>
<dbReference type="GO" id="GO:0005634">
    <property type="term" value="C:nucleus"/>
    <property type="evidence" value="ECO:0007669"/>
    <property type="project" value="UniProtKB-SubCell"/>
</dbReference>
<dbReference type="PANTHER" id="PTHR40626:SF10">
    <property type="entry name" value="C2H2-TYPE DOMAIN-CONTAINING PROTEIN"/>
    <property type="match status" value="1"/>
</dbReference>
<keyword evidence="3" id="KW-0288">FMN</keyword>
<dbReference type="GO" id="GO:0008270">
    <property type="term" value="F:zinc ion binding"/>
    <property type="evidence" value="ECO:0007669"/>
    <property type="project" value="UniProtKB-KW"/>
</dbReference>
<protein>
    <recommendedName>
        <fullName evidence="12">C2H2-type domain-containing protein</fullName>
    </recommendedName>
</protein>
<feature type="compositionally biased region" description="Pro residues" evidence="11">
    <location>
        <begin position="12"/>
        <end position="21"/>
    </location>
</feature>
<dbReference type="SMART" id="SM00355">
    <property type="entry name" value="ZnF_C2H2"/>
    <property type="match status" value="2"/>
</dbReference>
<feature type="compositionally biased region" description="Low complexity" evidence="11">
    <location>
        <begin position="105"/>
        <end position="118"/>
    </location>
</feature>
<dbReference type="EMBL" id="CAAKMV010000011">
    <property type="protein sequence ID" value="VIO51942.1"/>
    <property type="molecule type" value="Genomic_DNA"/>
</dbReference>
<evidence type="ECO:0000256" key="2">
    <source>
        <dbReference type="ARBA" id="ARBA00022630"/>
    </source>
</evidence>
<dbReference type="SUPFAM" id="SSF57667">
    <property type="entry name" value="beta-beta-alpha zinc fingers"/>
    <property type="match status" value="1"/>
</dbReference>
<dbReference type="Gene3D" id="3.30.160.60">
    <property type="entry name" value="Classic Zinc Finger"/>
    <property type="match status" value="2"/>
</dbReference>
<evidence type="ECO:0000256" key="11">
    <source>
        <dbReference type="SAM" id="MobiDB-lite"/>
    </source>
</evidence>
<evidence type="ECO:0000256" key="1">
    <source>
        <dbReference type="ARBA" id="ARBA00004123"/>
    </source>
</evidence>
<dbReference type="PROSITE" id="PS50157">
    <property type="entry name" value="ZINC_FINGER_C2H2_2"/>
    <property type="match status" value="2"/>
</dbReference>
<sequence>MLAIQSMEGPTRPLPGPPPALVGPESTEVRQPKPKTLPCKYCSKRFRRVEHVQRHERTHTKEKPFSCGWDRCGKTFGRRDLLVRHEKLVHLNEGSKDNSRPRKLSSNTSSTSHKSSISEGQTNTETIGHQHANVSRPPPPQQPLPQPQAYQHGPPPGSQQNPHDYRAQPRSAACNLDLLSDAALASSVTPVQRNAAPAPLPHSPESRRKSSYGESIVAYTTERPREDQPLGSGYVPQQPPPGSYDDYNPFLDEFAASSHFLPPNFETEQQMMYSRGQGGTAQRRLSKSSFLPGRFPPMQTEARDPADPASRGIDEAARQSALRISVADHTVIKNRLDEFSAVLPNDFVFPSRHTLTRFLEGYISGLHEHLPFLHLPTFSPAEAAPELLLAILAVGAQYRFEKNRGYALWYAAKAVAMEQIRRRRISEVHALLPTAAAYSPHSTRPSPSATYRHSFASAQSERPATQDTHREPYSPNTPQARIETIQAVLLLFAIGLWGVPTILHEALSLQSVLAILIREEGLVAEVNQSVVNDWETWIRLETATRTKLVAYCFFNLCSIAYNMPPLLLTSELNLLLPQRGKLWRAETAWQWQEMRQSTPIIELTLHDAFSRLFGRTNQGLPQHLSSLGSYVLIHALIQHIYLLKQTSFATGLPYNIHRTMKPEDVEEVSQALRVWQTSFEDQHQLRAAESGHYSISDSIEGGTLDYTATALLRQAYIRLYTDVTPSTALETRDPLLVASALSRTPLLVRSLRLHRAVFQAIHALSMLVKAGVNYVARTKSADWSIQHSLCNFECAILVSKWLLTVAAIGPHDAPASPEEKNLLDMVRRMLDETEFAVPPIDPSLSGQNDVPSSDSAKLRQLAVAVVRLWAETFKGTHIFEIVKVMGQSLDAYADLIEKPRDRSPQVRLLEPNTLITMPFATELTKRLGIRVPVVQGGMMHVGTADLASAVSNAGGLGLITALIFPTPEELRKEIQRCRTLTKNPFGVNITLLPSMVPPNYAAFAQTIIDEGIKVVETAGNSPGPVITQLKKAGIIVLHKCTTIRHAQSAVKLGVDFLSIDGFECAGHVGESDITNFILLSKARQTLGVPFIASGGFADGYGLAAALCLGACGINMGTRFMCTVEAPVHIKVKEEIVRAQETDTTLLLRRWTNTTRLYKNKVAMDALEIEKKSESGEFAEVAPYMSGKRGKEVFITGDVDFGVWTTGQVMGLINDIPTCDVLVSRIEKEAETALKERLALLVPESKL</sequence>
<feature type="region of interest" description="Disordered" evidence="11">
    <location>
        <begin position="92"/>
        <end position="167"/>
    </location>
</feature>
<feature type="compositionally biased region" description="Polar residues" evidence="11">
    <location>
        <begin position="440"/>
        <end position="466"/>
    </location>
</feature>
<dbReference type="Pfam" id="PF00096">
    <property type="entry name" value="zf-C2H2"/>
    <property type="match status" value="1"/>
</dbReference>
<feature type="region of interest" description="Disordered" evidence="11">
    <location>
        <begin position="438"/>
        <end position="477"/>
    </location>
</feature>
<dbReference type="GO" id="GO:0000785">
    <property type="term" value="C:chromatin"/>
    <property type="evidence" value="ECO:0007669"/>
    <property type="project" value="TreeGrafter"/>
</dbReference>
<feature type="compositionally biased region" description="Pro residues" evidence="11">
    <location>
        <begin position="136"/>
        <end position="146"/>
    </location>
</feature>
<dbReference type="PANTHER" id="PTHR40626">
    <property type="entry name" value="MIP31509P"/>
    <property type="match status" value="1"/>
</dbReference>
<dbReference type="GO" id="GO:0000978">
    <property type="term" value="F:RNA polymerase II cis-regulatory region sequence-specific DNA binding"/>
    <property type="evidence" value="ECO:0007669"/>
    <property type="project" value="InterPro"/>
</dbReference>
<dbReference type="InterPro" id="IPR036236">
    <property type="entry name" value="Znf_C2H2_sf"/>
</dbReference>
<evidence type="ECO:0000256" key="8">
    <source>
        <dbReference type="ARBA" id="ARBA00023002"/>
    </source>
</evidence>
<feature type="domain" description="C2H2-type" evidence="12">
    <location>
        <begin position="65"/>
        <end position="95"/>
    </location>
</feature>
<feature type="compositionally biased region" description="Basic and acidic residues" evidence="11">
    <location>
        <begin position="301"/>
        <end position="314"/>
    </location>
</feature>
<dbReference type="GO" id="GO:0000981">
    <property type="term" value="F:DNA-binding transcription factor activity, RNA polymerase II-specific"/>
    <property type="evidence" value="ECO:0007669"/>
    <property type="project" value="InterPro"/>
</dbReference>
<reference evidence="13" key="1">
    <citation type="submission" date="2019-04" db="EMBL/GenBank/DDBJ databases">
        <authorList>
            <person name="Melise S."/>
            <person name="Noan J."/>
            <person name="Okalmin O."/>
        </authorList>
    </citation>
    <scope>NUCLEOTIDE SEQUENCE</scope>
    <source>
        <strain evidence="13">FN9</strain>
    </source>
</reference>
<evidence type="ECO:0000256" key="4">
    <source>
        <dbReference type="ARBA" id="ARBA00022723"/>
    </source>
</evidence>
<organism evidence="13">
    <name type="scientific">Gibberella zeae</name>
    <name type="common">Wheat head blight fungus</name>
    <name type="synonym">Fusarium graminearum</name>
    <dbReference type="NCBI Taxonomy" id="5518"/>
    <lineage>
        <taxon>Eukaryota</taxon>
        <taxon>Fungi</taxon>
        <taxon>Dikarya</taxon>
        <taxon>Ascomycota</taxon>
        <taxon>Pezizomycotina</taxon>
        <taxon>Sordariomycetes</taxon>
        <taxon>Hypocreomycetidae</taxon>
        <taxon>Hypocreales</taxon>
        <taxon>Nectriaceae</taxon>
        <taxon>Fusarium</taxon>
    </lineage>
</organism>
<feature type="region of interest" description="Disordered" evidence="11">
    <location>
        <begin position="190"/>
        <end position="213"/>
    </location>
</feature>
<keyword evidence="4" id="KW-0479">Metal-binding</keyword>
<dbReference type="CDD" id="cd04730">
    <property type="entry name" value="NPD_like"/>
    <property type="match status" value="1"/>
</dbReference>
<evidence type="ECO:0000256" key="10">
    <source>
        <dbReference type="PROSITE-ProRule" id="PRU00042"/>
    </source>
</evidence>
<dbReference type="Pfam" id="PF04082">
    <property type="entry name" value="Fungal_trans"/>
    <property type="match status" value="1"/>
</dbReference>
<evidence type="ECO:0000313" key="13">
    <source>
        <dbReference type="EMBL" id="VIO51942.1"/>
    </source>
</evidence>
<dbReference type="InterPro" id="IPR007219">
    <property type="entry name" value="XnlR_reg_dom"/>
</dbReference>
<dbReference type="InterPro" id="IPR013785">
    <property type="entry name" value="Aldolase_TIM"/>
</dbReference>